<evidence type="ECO:0000313" key="2">
    <source>
        <dbReference type="EMBL" id="GGE26323.1"/>
    </source>
</evidence>
<keyword evidence="3" id="KW-1185">Reference proteome</keyword>
<reference evidence="2" key="1">
    <citation type="journal article" date="2014" name="Int. J. Syst. Evol. Microbiol.">
        <title>Complete genome sequence of Corynebacterium casei LMG S-19264T (=DSM 44701T), isolated from a smear-ripened cheese.</title>
        <authorList>
            <consortium name="US DOE Joint Genome Institute (JGI-PGF)"/>
            <person name="Walter F."/>
            <person name="Albersmeier A."/>
            <person name="Kalinowski J."/>
            <person name="Ruckert C."/>
        </authorList>
    </citation>
    <scope>NUCLEOTIDE SEQUENCE</scope>
    <source>
        <strain evidence="2">CGMCC 1.15179</strain>
    </source>
</reference>
<sequence>MSRWLRWTAACLTVVLAGGATACSFPQAEREKGRFTITSLDMLYADLPPAEGLGVKMIEEKFGVDYRREYVVYSEYQEKLTARVASGDIPDVIGLERLDANFYKWAKQGAFLPLNDYIDQYPTLKRVPREVWNAVNVDGKIVAIPNIFLPNT</sequence>
<organism evidence="2 3">
    <name type="scientific">Marinithermofilum abyssi</name>
    <dbReference type="NCBI Taxonomy" id="1571185"/>
    <lineage>
        <taxon>Bacteria</taxon>
        <taxon>Bacillati</taxon>
        <taxon>Bacillota</taxon>
        <taxon>Bacilli</taxon>
        <taxon>Bacillales</taxon>
        <taxon>Thermoactinomycetaceae</taxon>
        <taxon>Marinithermofilum</taxon>
    </lineage>
</organism>
<reference evidence="2" key="2">
    <citation type="submission" date="2020-09" db="EMBL/GenBank/DDBJ databases">
        <authorList>
            <person name="Sun Q."/>
            <person name="Zhou Y."/>
        </authorList>
    </citation>
    <scope>NUCLEOTIDE SEQUENCE</scope>
    <source>
        <strain evidence="2">CGMCC 1.15179</strain>
    </source>
</reference>
<dbReference type="PROSITE" id="PS51257">
    <property type="entry name" value="PROKAR_LIPOPROTEIN"/>
    <property type="match status" value="1"/>
</dbReference>
<feature type="chain" id="PRO_5035153291" description="Extracellular solute-binding protein" evidence="1">
    <location>
        <begin position="23"/>
        <end position="152"/>
    </location>
</feature>
<evidence type="ECO:0008006" key="4">
    <source>
        <dbReference type="Google" id="ProtNLM"/>
    </source>
</evidence>
<dbReference type="Pfam" id="PF13416">
    <property type="entry name" value="SBP_bac_8"/>
    <property type="match status" value="1"/>
</dbReference>
<dbReference type="Gene3D" id="3.40.190.10">
    <property type="entry name" value="Periplasmic binding protein-like II"/>
    <property type="match status" value="1"/>
</dbReference>
<dbReference type="Proteomes" id="UP000625210">
    <property type="component" value="Unassembled WGS sequence"/>
</dbReference>
<dbReference type="RefSeq" id="WP_188648764.1">
    <property type="nucleotide sequence ID" value="NZ_BMHQ01000012.1"/>
</dbReference>
<dbReference type="InterPro" id="IPR006059">
    <property type="entry name" value="SBP"/>
</dbReference>
<dbReference type="AlphaFoldDB" id="A0A8J2VGW0"/>
<gene>
    <name evidence="2" type="ORF">GCM10011571_30660</name>
</gene>
<evidence type="ECO:0000256" key="1">
    <source>
        <dbReference type="SAM" id="SignalP"/>
    </source>
</evidence>
<feature type="signal peptide" evidence="1">
    <location>
        <begin position="1"/>
        <end position="22"/>
    </location>
</feature>
<proteinExistence type="predicted"/>
<accession>A0A8J2VGW0</accession>
<name>A0A8J2VGW0_9BACL</name>
<comment type="caution">
    <text evidence="2">The sequence shown here is derived from an EMBL/GenBank/DDBJ whole genome shotgun (WGS) entry which is preliminary data.</text>
</comment>
<dbReference type="EMBL" id="BMHQ01000012">
    <property type="protein sequence ID" value="GGE26323.1"/>
    <property type="molecule type" value="Genomic_DNA"/>
</dbReference>
<evidence type="ECO:0000313" key="3">
    <source>
        <dbReference type="Proteomes" id="UP000625210"/>
    </source>
</evidence>
<keyword evidence="1" id="KW-0732">Signal</keyword>
<protein>
    <recommendedName>
        <fullName evidence="4">Extracellular solute-binding protein</fullName>
    </recommendedName>
</protein>
<dbReference type="SUPFAM" id="SSF53850">
    <property type="entry name" value="Periplasmic binding protein-like II"/>
    <property type="match status" value="1"/>
</dbReference>